<feature type="region of interest" description="Disordered" evidence="3">
    <location>
        <begin position="147"/>
        <end position="189"/>
    </location>
</feature>
<dbReference type="GO" id="GO:0016747">
    <property type="term" value="F:acyltransferase activity, transferring groups other than amino-acyl groups"/>
    <property type="evidence" value="ECO:0007669"/>
    <property type="project" value="InterPro"/>
</dbReference>
<evidence type="ECO:0000313" key="6">
    <source>
        <dbReference type="Proteomes" id="UP000824160"/>
    </source>
</evidence>
<protein>
    <submittedName>
        <fullName evidence="5">GNAT family N-acetyltransferase</fullName>
    </submittedName>
</protein>
<evidence type="ECO:0000256" key="2">
    <source>
        <dbReference type="ARBA" id="ARBA00023315"/>
    </source>
</evidence>
<dbReference type="InterPro" id="IPR050832">
    <property type="entry name" value="Bact_Acetyltransf"/>
</dbReference>
<comment type="caution">
    <text evidence="5">The sequence shown here is derived from an EMBL/GenBank/DDBJ whole genome shotgun (WGS) entry which is preliminary data.</text>
</comment>
<proteinExistence type="predicted"/>
<feature type="domain" description="N-acetyltransferase" evidence="4">
    <location>
        <begin position="1"/>
        <end position="128"/>
    </location>
</feature>
<name>A0A9D1H5A7_9FIRM</name>
<dbReference type="Pfam" id="PF00583">
    <property type="entry name" value="Acetyltransf_1"/>
    <property type="match status" value="1"/>
</dbReference>
<reference evidence="5" key="1">
    <citation type="submission" date="2020-10" db="EMBL/GenBank/DDBJ databases">
        <authorList>
            <person name="Gilroy R."/>
        </authorList>
    </citation>
    <scope>NUCLEOTIDE SEQUENCE</scope>
    <source>
        <strain evidence="5">ChiBcec7-5410</strain>
    </source>
</reference>
<feature type="compositionally biased region" description="Basic and acidic residues" evidence="3">
    <location>
        <begin position="163"/>
        <end position="181"/>
    </location>
</feature>
<dbReference type="InterPro" id="IPR000182">
    <property type="entry name" value="GNAT_dom"/>
</dbReference>
<dbReference type="Proteomes" id="UP000824160">
    <property type="component" value="Unassembled WGS sequence"/>
</dbReference>
<dbReference type="PROSITE" id="PS51186">
    <property type="entry name" value="GNAT"/>
    <property type="match status" value="1"/>
</dbReference>
<evidence type="ECO:0000259" key="4">
    <source>
        <dbReference type="PROSITE" id="PS51186"/>
    </source>
</evidence>
<dbReference type="NCBIfam" id="NF043067">
    <property type="entry name" value="AAC_6p_group_E"/>
    <property type="match status" value="1"/>
</dbReference>
<sequence length="189" mass="21013">MMLWQGHPFSELKQDILKSISARGSAVFIAYTDGSPSGAAQCSLRHDYVEGANSSPVGYLEGIYVLPQYRRAKVATRLVHCCESWAKARGCSEFASDCALDNTLSQQFHAGVGFAEASRIVCFVKPLESGQNSDSDQLTFDNEMEFFFGNHKPSSSKPVQTKEQPEQTEKQPEQPKEEPVQQEKTQNQD</sequence>
<dbReference type="PANTHER" id="PTHR43877:SF1">
    <property type="entry name" value="ACETYLTRANSFERASE"/>
    <property type="match status" value="1"/>
</dbReference>
<accession>A0A9D1H5A7</accession>
<evidence type="ECO:0000313" key="5">
    <source>
        <dbReference type="EMBL" id="HIT93908.1"/>
    </source>
</evidence>
<dbReference type="EMBL" id="DVLW01000049">
    <property type="protein sequence ID" value="HIT93908.1"/>
    <property type="molecule type" value="Genomic_DNA"/>
</dbReference>
<reference evidence="5" key="2">
    <citation type="journal article" date="2021" name="PeerJ">
        <title>Extensive microbial diversity within the chicken gut microbiome revealed by metagenomics and culture.</title>
        <authorList>
            <person name="Gilroy R."/>
            <person name="Ravi A."/>
            <person name="Getino M."/>
            <person name="Pursley I."/>
            <person name="Horton D.L."/>
            <person name="Alikhan N.F."/>
            <person name="Baker D."/>
            <person name="Gharbi K."/>
            <person name="Hall N."/>
            <person name="Watson M."/>
            <person name="Adriaenssens E.M."/>
            <person name="Foster-Nyarko E."/>
            <person name="Jarju S."/>
            <person name="Secka A."/>
            <person name="Antonio M."/>
            <person name="Oren A."/>
            <person name="Chaudhuri R.R."/>
            <person name="La Ragione R."/>
            <person name="Hildebrand F."/>
            <person name="Pallen M.J."/>
        </authorList>
    </citation>
    <scope>NUCLEOTIDE SEQUENCE</scope>
    <source>
        <strain evidence="5">ChiBcec7-5410</strain>
    </source>
</reference>
<keyword evidence="1" id="KW-0808">Transferase</keyword>
<dbReference type="InterPro" id="IPR016181">
    <property type="entry name" value="Acyl_CoA_acyltransferase"/>
</dbReference>
<keyword evidence="2" id="KW-0012">Acyltransferase</keyword>
<dbReference type="AlphaFoldDB" id="A0A9D1H5A7"/>
<dbReference type="CDD" id="cd04301">
    <property type="entry name" value="NAT_SF"/>
    <property type="match status" value="1"/>
</dbReference>
<dbReference type="Gene3D" id="3.40.630.30">
    <property type="match status" value="1"/>
</dbReference>
<dbReference type="SUPFAM" id="SSF55729">
    <property type="entry name" value="Acyl-CoA N-acyltransferases (Nat)"/>
    <property type="match status" value="1"/>
</dbReference>
<organism evidence="5 6">
    <name type="scientific">Candidatus Faecivivens stercoripullorum</name>
    <dbReference type="NCBI Taxonomy" id="2840805"/>
    <lineage>
        <taxon>Bacteria</taxon>
        <taxon>Bacillati</taxon>
        <taxon>Bacillota</taxon>
        <taxon>Clostridia</taxon>
        <taxon>Eubacteriales</taxon>
        <taxon>Oscillospiraceae</taxon>
        <taxon>Oscillospiraceae incertae sedis</taxon>
        <taxon>Candidatus Faecivivens</taxon>
    </lineage>
</organism>
<evidence type="ECO:0000256" key="1">
    <source>
        <dbReference type="ARBA" id="ARBA00022679"/>
    </source>
</evidence>
<dbReference type="PANTHER" id="PTHR43877">
    <property type="entry name" value="AMINOALKYLPHOSPHONATE N-ACETYLTRANSFERASE-RELATED-RELATED"/>
    <property type="match status" value="1"/>
</dbReference>
<evidence type="ECO:0000256" key="3">
    <source>
        <dbReference type="SAM" id="MobiDB-lite"/>
    </source>
</evidence>
<gene>
    <name evidence="5" type="ORF">IAC43_01860</name>
</gene>